<evidence type="ECO:0000256" key="1">
    <source>
        <dbReference type="ARBA" id="ARBA00004141"/>
    </source>
</evidence>
<dbReference type="Pfam" id="PF02600">
    <property type="entry name" value="DsbB"/>
    <property type="match status" value="1"/>
</dbReference>
<evidence type="ECO:0000256" key="2">
    <source>
        <dbReference type="ARBA" id="ARBA00022692"/>
    </source>
</evidence>
<dbReference type="OrthoDB" id="9156063at2"/>
<evidence type="ECO:0000313" key="6">
    <source>
        <dbReference type="EMBL" id="PZT48394.1"/>
    </source>
</evidence>
<organism evidence="6 7">
    <name type="scientific">Helicobacter valdiviensis</name>
    <dbReference type="NCBI Taxonomy" id="1458358"/>
    <lineage>
        <taxon>Bacteria</taxon>
        <taxon>Pseudomonadati</taxon>
        <taxon>Campylobacterota</taxon>
        <taxon>Epsilonproteobacteria</taxon>
        <taxon>Campylobacterales</taxon>
        <taxon>Helicobacteraceae</taxon>
        <taxon>Helicobacter</taxon>
    </lineage>
</organism>
<dbReference type="RefSeq" id="WP_111229559.1">
    <property type="nucleotide sequence ID" value="NZ_NBIU01000008.1"/>
</dbReference>
<evidence type="ECO:0000256" key="4">
    <source>
        <dbReference type="ARBA" id="ARBA00023136"/>
    </source>
</evidence>
<evidence type="ECO:0000256" key="5">
    <source>
        <dbReference type="SAM" id="Phobius"/>
    </source>
</evidence>
<dbReference type="InterPro" id="IPR015943">
    <property type="entry name" value="WD40/YVTN_repeat-like_dom_sf"/>
</dbReference>
<dbReference type="GO" id="GO:0015035">
    <property type="term" value="F:protein-disulfide reductase activity"/>
    <property type="evidence" value="ECO:0007669"/>
    <property type="project" value="InterPro"/>
</dbReference>
<accession>A0A2W6MV35</accession>
<evidence type="ECO:0000256" key="3">
    <source>
        <dbReference type="ARBA" id="ARBA00022989"/>
    </source>
</evidence>
<gene>
    <name evidence="6" type="ORF">B6S12_04160</name>
</gene>
<reference evidence="6 7" key="1">
    <citation type="submission" date="2017-03" db="EMBL/GenBank/DDBJ databases">
        <title>Genomic and clinical evidence uncovers the enterohepatic species Helicobacter valdiviensis as a potential human intestinal pathogen.</title>
        <authorList>
            <person name="Fresia P."/>
            <person name="Jara R."/>
            <person name="Sierra R."/>
            <person name="Ferres I."/>
            <person name="Greif G."/>
            <person name="Iraola G."/>
            <person name="Collado L."/>
        </authorList>
    </citation>
    <scope>NUCLEOTIDE SEQUENCE [LARGE SCALE GENOMIC DNA]</scope>
    <source>
        <strain evidence="6 7">WBE14</strain>
    </source>
</reference>
<evidence type="ECO:0000313" key="7">
    <source>
        <dbReference type="Proteomes" id="UP000249746"/>
    </source>
</evidence>
<feature type="transmembrane region" description="Helical" evidence="5">
    <location>
        <begin position="46"/>
        <end position="65"/>
    </location>
</feature>
<proteinExistence type="predicted"/>
<protein>
    <submittedName>
        <fullName evidence="6">Disulfide bond formation protein B</fullName>
    </submittedName>
</protein>
<feature type="transmembrane region" description="Helical" evidence="5">
    <location>
        <begin position="12"/>
        <end position="34"/>
    </location>
</feature>
<dbReference type="EMBL" id="NBIU01000008">
    <property type="protein sequence ID" value="PZT48394.1"/>
    <property type="molecule type" value="Genomic_DNA"/>
</dbReference>
<keyword evidence="4 5" id="KW-0472">Membrane</keyword>
<feature type="transmembrane region" description="Helical" evidence="5">
    <location>
        <begin position="154"/>
        <end position="175"/>
    </location>
</feature>
<dbReference type="InterPro" id="IPR023380">
    <property type="entry name" value="DsbB-like_sf"/>
</dbReference>
<dbReference type="Gene3D" id="2.130.10.10">
    <property type="entry name" value="YVTN repeat-like/Quinoprotein amine dehydrogenase"/>
    <property type="match status" value="1"/>
</dbReference>
<feature type="transmembrane region" description="Helical" evidence="5">
    <location>
        <begin position="111"/>
        <end position="133"/>
    </location>
</feature>
<dbReference type="GO" id="GO:0006457">
    <property type="term" value="P:protein folding"/>
    <property type="evidence" value="ECO:0007669"/>
    <property type="project" value="InterPro"/>
</dbReference>
<dbReference type="Gene3D" id="1.20.1550.10">
    <property type="entry name" value="DsbB-like"/>
    <property type="match status" value="1"/>
</dbReference>
<keyword evidence="7" id="KW-1185">Reference proteome</keyword>
<comment type="caution">
    <text evidence="6">The sequence shown here is derived from an EMBL/GenBank/DDBJ whole genome shotgun (WGS) entry which is preliminary data.</text>
</comment>
<dbReference type="AlphaFoldDB" id="A0A2W6MV35"/>
<keyword evidence="2 5" id="KW-0812">Transmembrane</keyword>
<dbReference type="Proteomes" id="UP000249746">
    <property type="component" value="Unassembled WGS sequence"/>
</dbReference>
<name>A0A2W6MV35_9HELI</name>
<keyword evidence="3 5" id="KW-1133">Transmembrane helix</keyword>
<dbReference type="GO" id="GO:0016020">
    <property type="term" value="C:membrane"/>
    <property type="evidence" value="ECO:0007669"/>
    <property type="project" value="UniProtKB-SubCell"/>
</dbReference>
<feature type="transmembrane region" description="Helical" evidence="5">
    <location>
        <begin position="72"/>
        <end position="91"/>
    </location>
</feature>
<dbReference type="InterPro" id="IPR003752">
    <property type="entry name" value="DiS_bond_form_DsbB/BdbC"/>
</dbReference>
<sequence>MNEINKTKNFYTLMCLAGFLIILLPVGIANFVFGYMLGDSPCTLCWGQREAMIFIGVMALFIVRYGMKGKYLAALLIMTAIGLYQSFAHFGNHAHRDLDQGFGLAVFGIHTYFWAEVVFWAVVLILGVIFAFAPRFKAFDEEIGEEKYRKFTKFSFAAVLISTIVVASNVFQAFVSTGVPPFVGQSDPVRFSLNPKYIIWSTDNWKGTWQSFSFLGKRDVKAPDYAFAPNAEKLGITFDNDSNNAPFAKIDESLEIDTQSKVDFAKPINTMDYIRGEYVVSSKWDVAFLDDNFAQKESFVLDPYFSATIDPIVGITPYQEDKFILMGSNKSFLRFKKNPNADEVLQYADFISGADKFEGQGEGLGRGRIDTVRAKFNHVASSASDGKYLYLATVPNNKDKKTFVISKISLKDRVLSGEFIPSANLKEGKTLGDLYITSMAYRDGKLYALSKNHNVIVVMDPIKEEVIKSVAYPSEITNARSLFFKDGKINILSYQDGENKLFILK</sequence>
<dbReference type="SUPFAM" id="SSF158442">
    <property type="entry name" value="DsbB-like"/>
    <property type="match status" value="1"/>
</dbReference>
<comment type="subcellular location">
    <subcellularLocation>
        <location evidence="1">Membrane</location>
        <topology evidence="1">Multi-pass membrane protein</topology>
    </subcellularLocation>
</comment>